<reference evidence="2" key="1">
    <citation type="journal article" date="2019" name="Int. J. Syst. Evol. Microbiol.">
        <title>The Global Catalogue of Microorganisms (GCM) 10K type strain sequencing project: providing services to taxonomists for standard genome sequencing and annotation.</title>
        <authorList>
            <consortium name="The Broad Institute Genomics Platform"/>
            <consortium name="The Broad Institute Genome Sequencing Center for Infectious Disease"/>
            <person name="Wu L."/>
            <person name="Ma J."/>
        </authorList>
    </citation>
    <scope>NUCLEOTIDE SEQUENCE [LARGE SCALE GENOMIC DNA]</scope>
    <source>
        <strain evidence="2">JCM 18302</strain>
    </source>
</reference>
<sequence length="146" mass="15471">MGPLQCEFCGESIRYDRERPKPAWVHTGSAEPPCADPPGATAWPRYLGIDRRRGPRTPWGGDGVFWQAEVPGGGFAYGQALDEQSARRVIGILQAGRTVCPGCSGHGATCCGRAYLGVAGAGTLTQLRRCETCDGQGWLPGTQPPA</sequence>
<evidence type="ECO:0000313" key="1">
    <source>
        <dbReference type="EMBL" id="GAA5132251.1"/>
    </source>
</evidence>
<dbReference type="Proteomes" id="UP001500804">
    <property type="component" value="Unassembled WGS sequence"/>
</dbReference>
<keyword evidence="2" id="KW-1185">Reference proteome</keyword>
<gene>
    <name evidence="1" type="ORF">GCM10023320_56640</name>
</gene>
<comment type="caution">
    <text evidence="1">The sequence shown here is derived from an EMBL/GenBank/DDBJ whole genome shotgun (WGS) entry which is preliminary data.</text>
</comment>
<name>A0ABP9NSW6_9PSEU</name>
<accession>A0ABP9NSW6</accession>
<protein>
    <submittedName>
        <fullName evidence="1">Uncharacterized protein</fullName>
    </submittedName>
</protein>
<proteinExistence type="predicted"/>
<dbReference type="RefSeq" id="WP_345608906.1">
    <property type="nucleotide sequence ID" value="NZ_BAABJO010000025.1"/>
</dbReference>
<organism evidence="1 2">
    <name type="scientific">Pseudonocardia adelaidensis</name>
    <dbReference type="NCBI Taxonomy" id="648754"/>
    <lineage>
        <taxon>Bacteria</taxon>
        <taxon>Bacillati</taxon>
        <taxon>Actinomycetota</taxon>
        <taxon>Actinomycetes</taxon>
        <taxon>Pseudonocardiales</taxon>
        <taxon>Pseudonocardiaceae</taxon>
        <taxon>Pseudonocardia</taxon>
    </lineage>
</organism>
<evidence type="ECO:0000313" key="2">
    <source>
        <dbReference type="Proteomes" id="UP001500804"/>
    </source>
</evidence>
<dbReference type="EMBL" id="BAABJO010000025">
    <property type="protein sequence ID" value="GAA5132251.1"/>
    <property type="molecule type" value="Genomic_DNA"/>
</dbReference>